<dbReference type="GO" id="GO:0004620">
    <property type="term" value="F:phospholipase activity"/>
    <property type="evidence" value="ECO:0007669"/>
    <property type="project" value="InterPro"/>
</dbReference>
<evidence type="ECO:0000256" key="4">
    <source>
        <dbReference type="ARBA" id="ARBA00022963"/>
    </source>
</evidence>
<feature type="signal peptide" evidence="8">
    <location>
        <begin position="1"/>
        <end position="18"/>
    </location>
</feature>
<keyword evidence="3" id="KW-0378">Hydrolase</keyword>
<dbReference type="OrthoDB" id="423987at2759"/>
<evidence type="ECO:0000256" key="2">
    <source>
        <dbReference type="ARBA" id="ARBA00022729"/>
    </source>
</evidence>
<dbReference type="PANTHER" id="PTHR12370">
    <property type="entry name" value="PHOSPHOLIPASE B-RELATED"/>
    <property type="match status" value="1"/>
</dbReference>
<dbReference type="InterPro" id="IPR011044">
    <property type="entry name" value="Quino_amine_DH_bsu"/>
</dbReference>
<organism evidence="9 10">
    <name type="scientific">Perkinsus olseni</name>
    <name type="common">Perkinsus atlanticus</name>
    <dbReference type="NCBI Taxonomy" id="32597"/>
    <lineage>
        <taxon>Eukaryota</taxon>
        <taxon>Sar</taxon>
        <taxon>Alveolata</taxon>
        <taxon>Perkinsozoa</taxon>
        <taxon>Perkinsea</taxon>
        <taxon>Perkinsida</taxon>
        <taxon>Perkinsidae</taxon>
        <taxon>Perkinsus</taxon>
    </lineage>
</organism>
<evidence type="ECO:0000313" key="10">
    <source>
        <dbReference type="Proteomes" id="UP000541610"/>
    </source>
</evidence>
<dbReference type="GO" id="GO:0009395">
    <property type="term" value="P:phospholipid catabolic process"/>
    <property type="evidence" value="ECO:0007669"/>
    <property type="project" value="TreeGrafter"/>
</dbReference>
<evidence type="ECO:0000256" key="3">
    <source>
        <dbReference type="ARBA" id="ARBA00022801"/>
    </source>
</evidence>
<dbReference type="GO" id="GO:0005576">
    <property type="term" value="C:extracellular region"/>
    <property type="evidence" value="ECO:0007669"/>
    <property type="project" value="TreeGrafter"/>
</dbReference>
<accession>A0A7J6PIP3</accession>
<dbReference type="AlphaFoldDB" id="A0A7J6PIP3"/>
<evidence type="ECO:0000256" key="1">
    <source>
        <dbReference type="ARBA" id="ARBA00007835"/>
    </source>
</evidence>
<keyword evidence="2 8" id="KW-0732">Signal</keyword>
<dbReference type="Gene3D" id="3.60.60.30">
    <property type="match status" value="1"/>
</dbReference>
<name>A0A7J6PIP3_PEROL</name>
<keyword evidence="4" id="KW-0442">Lipid degradation</keyword>
<evidence type="ECO:0000256" key="8">
    <source>
        <dbReference type="SAM" id="SignalP"/>
    </source>
</evidence>
<keyword evidence="5" id="KW-0443">Lipid metabolism</keyword>
<dbReference type="EMBL" id="JABANP010000021">
    <property type="protein sequence ID" value="KAF4695380.1"/>
    <property type="molecule type" value="Genomic_DNA"/>
</dbReference>
<sequence>MRLFHSLASLLFLCASEAPPPLIEDSSIALVSLEANHPPGTGDHHQPDLFSVKRRSLADGSIELATNGARDGQAGLVNATWMDTQETTGNWSSSDQHEPPSRSNRPRLLLCHGSRRRVSNTSPTSRHMYNMIWSKPRRDPRAYTFLNSQYMFMREQAAEKHGDDPFWFNVRMQLARLDGMMEGLVRRQQHAIRDKEVGYESWAYMPVTFLVLYELNSNSEIGEIESAVTTEVQKEDPLRISRYPMAEETKCSALIKLTHDDLIVSHNTWTTYTEMLRVYKSFSFPHVQHSSIRSRQLSMSSYPGYFSSTDDWLITHDTQLAITETTTESVSVRLLQEKVRPLSVTTVIRSVVATLMAAGGRDWYNTFSRHNSGTYNNQWMIVDFNQFRRWNKDRRAGPMADGTFWLVEQMPGLIVAKDMTAKLEEKGYWASYNRPYFKNIQDVGGYTRAALEHGQWYQYDDCPRARLFREWQGMVNDTESMMRIMTSNHWKTDPSPRTAPKTLSPADTTYRINLEVTVTTKRVVLLRLMVLSTARLPALPYSEEDSRVLMVSAPAFGQGTDPFQWTTYTGESVAHWGMPDRWEFPWLEYSATHAAGIEYEVGEGASAAVEAAAASPEESLANADTSVVLFVLRAIDRLRVVWSQAYVTWLPYSSFTVLFLPELPSELDALRNCCPGTSAAARSRTRHYKLLELGLLADKCLDSHETPAELLNSIWMYLSRPRLPVGLRLKTYASDAHGVWAFGGCLLPDGGGGGMSLVGRCNSSVVTVSPVDLGLRRVLCDFGYFGPVTSQTLTTSIGVCTDGQGIAFFNSADTIYWTNHQGQSGQVPVNLSSEMPLQGRSSARKRRWGCLRYSQGHLFAIDEGSASGGVGDTIFRIHSGTGRCEEILQTHWRVWSFDVYQSPRSGRLRLIYCCLYQDGGVCVRTLAPGKGPGRARMLPVKCVMECRIFSEGRLACLGGNYGRSISVADLLTGAILCSCDLGIWRGVLSIEVDEWSFGRVYVARSWGSDVEGEKQLKRDLLQLQMDYR</sequence>
<feature type="region of interest" description="Disordered" evidence="7">
    <location>
        <begin position="86"/>
        <end position="107"/>
    </location>
</feature>
<evidence type="ECO:0000313" key="9">
    <source>
        <dbReference type="EMBL" id="KAF4695380.1"/>
    </source>
</evidence>
<dbReference type="Proteomes" id="UP000541610">
    <property type="component" value="Unassembled WGS sequence"/>
</dbReference>
<dbReference type="Pfam" id="PF04916">
    <property type="entry name" value="Phospholip_B"/>
    <property type="match status" value="1"/>
</dbReference>
<evidence type="ECO:0000256" key="6">
    <source>
        <dbReference type="ARBA" id="ARBA00023180"/>
    </source>
</evidence>
<proteinExistence type="inferred from homology"/>
<keyword evidence="6" id="KW-0325">Glycoprotein</keyword>
<comment type="caution">
    <text evidence="9">The sequence shown here is derived from an EMBL/GenBank/DDBJ whole genome shotgun (WGS) entry which is preliminary data.</text>
</comment>
<reference evidence="9 10" key="1">
    <citation type="submission" date="2020-04" db="EMBL/GenBank/DDBJ databases">
        <title>Perkinsus olseni comparative genomics.</title>
        <authorList>
            <person name="Bogema D.R."/>
        </authorList>
    </citation>
    <scope>NUCLEOTIDE SEQUENCE [LARGE SCALE GENOMIC DNA]</scope>
    <source>
        <strain evidence="9">00978-12</strain>
    </source>
</reference>
<evidence type="ECO:0000256" key="5">
    <source>
        <dbReference type="ARBA" id="ARBA00023098"/>
    </source>
</evidence>
<protein>
    <recommendedName>
        <fullName evidence="11">Phospholipase B domain containing</fullName>
    </recommendedName>
</protein>
<dbReference type="SUPFAM" id="SSF50969">
    <property type="entry name" value="YVTN repeat-like/Quinoprotein amine dehydrogenase"/>
    <property type="match status" value="1"/>
</dbReference>
<dbReference type="PANTHER" id="PTHR12370:SF3">
    <property type="entry name" value="PHOSPHOLIPASE B-LIKE 2-RELATED"/>
    <property type="match status" value="1"/>
</dbReference>
<feature type="chain" id="PRO_5029863528" description="Phospholipase B domain containing" evidence="8">
    <location>
        <begin position="19"/>
        <end position="1028"/>
    </location>
</feature>
<comment type="similarity">
    <text evidence="1">Belongs to the phospholipase B-like family.</text>
</comment>
<evidence type="ECO:0008006" key="11">
    <source>
        <dbReference type="Google" id="ProtNLM"/>
    </source>
</evidence>
<evidence type="ECO:0000256" key="7">
    <source>
        <dbReference type="SAM" id="MobiDB-lite"/>
    </source>
</evidence>
<dbReference type="InterPro" id="IPR007000">
    <property type="entry name" value="PLipase_B-like"/>
</dbReference>
<gene>
    <name evidence="9" type="ORF">FOZ60_004871</name>
</gene>